<dbReference type="InterPro" id="IPR017441">
    <property type="entry name" value="Protein_kinase_ATP_BS"/>
</dbReference>
<evidence type="ECO:0000313" key="21">
    <source>
        <dbReference type="Proteomes" id="UP001152320"/>
    </source>
</evidence>
<sequence length="1321" mass="145349">MVKTDTTSHISCYHFTPSIFQKRLEASPPLVKAEGHGHRGTDHRAQRSQNVVVATTVGLLDMYQKCGLKRKSDDRDTYHHRHANQQDSYLHTTKTHGSNTTMDRGHVAGTSGTSNANANTSKSSNSKEGDYQLVPHEVLCSLTNSYEVLEFLGRGTFGQVVKCWKRGTKEIVAIKILKNHPSYARQGQIEVSILARLSAENADEFNLVRAYEYFQHKNHTCLVFELLEKNLYDFLKKSKFRPLPLKYIRPILQQVLVALLKLKMLGLIHADLKPENIMLLDPSRQPYRVKVIDFGSASHVSKAVCSTYLQSRYYRAPEIILGLPFCEAIDMWSLGCVVAELFLGWPLYPGASEYDQIRYISQTQGLPMEHLLNTATKTYKFFKRSVEGNYPVWTLKTPEEHQAEYSIKSKEARKFIFNCLDDISEVNFPTDVQGSDMLVEKADRREFVDLLKKMLSIDADKRITPLDALNHPFVTLSHLAEYAHCRSTKNSVRAMEVCKRPAQIYENGNLSGVPANFAGVMAPSAASSNLNITLNNQLNAALHNQVPAQTITSSVRAQGPEFPFLQYHLQPGPYIPYQPPQIAQRLSESASNQGPQPTAHYPRQDPFQQSVQVYPLQVDNGVTMVNHPSRQSLHIQPQVFRQSSGCPNPPMMAHVAPSGPSGAAAPSLQPIALSMTTGAPGSQRGWAAHPRSAQNQAVFLQSGPVHSWTTARGQVLLAPWQQGAVTHQPVIPEAQPLTDTWRRQFVSTAPIPWRSSDESGFITAEPSPALFHMDTNEGTFYDQSIDRSQYPSTSHLTPVIPIASQPTLHPTWRASSVGQTSANQSQSRGIRKQDSQRTHVAFSSSLSPQKSKRVRGSSPPTYVGDSAKKETTSPSMKKEIDEAVSSIQTMSYSSQREPIVITDTPSPAPSVITISDESDGEAVETTNKRCEENCTTCNDNSLTHSCSLSSSNSVISASPDQRFRHQRSTSSGSSIGVSPIHDLGKSPRENVISCVTIPDSPDGASGDSVSVQVEPDPVKVKPQGVVLKEEVKTESFEKYESERESVDREKRVKAVGEIMEKSCSSQVTPPQRVKKALTLTEHELAKLGLKKEKPHHHHSDSAIAFINLPPLQGDGEVNLRTGAEGSLTSGQGQTVPLLNGETSRPQGTSNPRKIEGVPLKSNQPRQVPSKKQAVVMSAGGAPPQGYSSSHLIPQQQSPSRNRCRNAIPNTGAQHFNSRYGVTSGVASPQGTIHAIPPQPHHIHYRSNLAHTHGTMLPAPVLSHSYHASPGLFVTHPLQSSHGGRPVYVRSPSGNIYSTYPLNTSRSRSHHLVYQGGSGADH</sequence>
<dbReference type="Gene3D" id="1.10.510.10">
    <property type="entry name" value="Transferase(Phosphotransferase) domain 1"/>
    <property type="match status" value="1"/>
</dbReference>
<feature type="region of interest" description="Disordered" evidence="18">
    <location>
        <begin position="584"/>
        <end position="605"/>
    </location>
</feature>
<reference evidence="20" key="1">
    <citation type="submission" date="2021-10" db="EMBL/GenBank/DDBJ databases">
        <title>Tropical sea cucumber genome reveals ecological adaptation and Cuvierian tubules defense mechanism.</title>
        <authorList>
            <person name="Chen T."/>
        </authorList>
    </citation>
    <scope>NUCLEOTIDE SEQUENCE</scope>
    <source>
        <strain evidence="20">Nanhai2018</strain>
        <tissue evidence="20">Muscle</tissue>
    </source>
</reference>
<evidence type="ECO:0000256" key="11">
    <source>
        <dbReference type="ARBA" id="ARBA00023015"/>
    </source>
</evidence>
<dbReference type="GO" id="GO:0005524">
    <property type="term" value="F:ATP binding"/>
    <property type="evidence" value="ECO:0007669"/>
    <property type="project" value="UniProtKB-UniRule"/>
</dbReference>
<dbReference type="InterPro" id="IPR008271">
    <property type="entry name" value="Ser/Thr_kinase_AS"/>
</dbReference>
<dbReference type="PROSITE" id="PS00107">
    <property type="entry name" value="PROTEIN_KINASE_ATP"/>
    <property type="match status" value="1"/>
</dbReference>
<feature type="compositionally biased region" description="Polar residues" evidence="18">
    <location>
        <begin position="1185"/>
        <end position="1200"/>
    </location>
</feature>
<feature type="compositionally biased region" description="Basic and acidic residues" evidence="18">
    <location>
        <begin position="866"/>
        <end position="878"/>
    </location>
</feature>
<dbReference type="PROSITE" id="PS00108">
    <property type="entry name" value="PROTEIN_KINASE_ST"/>
    <property type="match status" value="1"/>
</dbReference>
<feature type="region of interest" description="Disordered" evidence="18">
    <location>
        <begin position="1116"/>
        <end position="1200"/>
    </location>
</feature>
<evidence type="ECO:0000256" key="4">
    <source>
        <dbReference type="ARBA" id="ARBA00022527"/>
    </source>
</evidence>
<evidence type="ECO:0000256" key="5">
    <source>
        <dbReference type="ARBA" id="ARBA00022553"/>
    </source>
</evidence>
<dbReference type="PANTHER" id="PTHR24058">
    <property type="entry name" value="DUAL SPECIFICITY PROTEIN KINASE"/>
    <property type="match status" value="1"/>
</dbReference>
<dbReference type="SUPFAM" id="SSF56112">
    <property type="entry name" value="Protein kinase-like (PK-like)"/>
    <property type="match status" value="1"/>
</dbReference>
<evidence type="ECO:0000256" key="12">
    <source>
        <dbReference type="ARBA" id="ARBA00023163"/>
    </source>
</evidence>
<keyword evidence="4" id="KW-0723">Serine/threonine-protein kinase</keyword>
<dbReference type="SMART" id="SM00220">
    <property type="entry name" value="S_TKc"/>
    <property type="match status" value="1"/>
</dbReference>
<accession>A0A9Q1BFM4</accession>
<dbReference type="GO" id="GO:0004713">
    <property type="term" value="F:protein tyrosine kinase activity"/>
    <property type="evidence" value="ECO:0007669"/>
    <property type="project" value="TreeGrafter"/>
</dbReference>
<dbReference type="Gene3D" id="3.30.200.20">
    <property type="entry name" value="Phosphorylase Kinase, domain 1"/>
    <property type="match status" value="1"/>
</dbReference>
<keyword evidence="20" id="KW-0238">DNA-binding</keyword>
<dbReference type="GO" id="GO:0005654">
    <property type="term" value="C:nucleoplasm"/>
    <property type="evidence" value="ECO:0007669"/>
    <property type="project" value="UniProtKB-ARBA"/>
</dbReference>
<feature type="domain" description="Protein kinase" evidence="19">
    <location>
        <begin position="146"/>
        <end position="474"/>
    </location>
</feature>
<feature type="compositionally biased region" description="Polar residues" evidence="18">
    <location>
        <begin position="586"/>
        <end position="596"/>
    </location>
</feature>
<dbReference type="OrthoDB" id="10030361at2759"/>
<evidence type="ECO:0000256" key="10">
    <source>
        <dbReference type="ARBA" id="ARBA00022843"/>
    </source>
</evidence>
<keyword evidence="6" id="KW-0808">Transferase</keyword>
<keyword evidence="20" id="KW-0371">Homeobox</keyword>
<proteinExistence type="inferred from homology"/>
<evidence type="ECO:0000256" key="17">
    <source>
        <dbReference type="PROSITE-ProRule" id="PRU10141"/>
    </source>
</evidence>
<dbReference type="InterPro" id="IPR011009">
    <property type="entry name" value="Kinase-like_dom_sf"/>
</dbReference>
<evidence type="ECO:0000256" key="2">
    <source>
        <dbReference type="ARBA" id="ARBA00012513"/>
    </source>
</evidence>
<protein>
    <recommendedName>
        <fullName evidence="2">non-specific serine/threonine protein kinase</fullName>
        <ecNumber evidence="2">2.7.11.1</ecNumber>
    </recommendedName>
</protein>
<dbReference type="PROSITE" id="PS50011">
    <property type="entry name" value="PROTEIN_KINASE_DOM"/>
    <property type="match status" value="1"/>
</dbReference>
<feature type="compositionally biased region" description="Low complexity" evidence="18">
    <location>
        <begin position="108"/>
        <end position="124"/>
    </location>
</feature>
<feature type="compositionally biased region" description="Low complexity" evidence="18">
    <location>
        <begin position="968"/>
        <end position="978"/>
    </location>
</feature>
<dbReference type="EC" id="2.7.11.1" evidence="2"/>
<comment type="catalytic activity">
    <reaction evidence="14">
        <text>L-threonyl-[protein] + ATP = O-phospho-L-threonyl-[protein] + ADP + H(+)</text>
        <dbReference type="Rhea" id="RHEA:46608"/>
        <dbReference type="Rhea" id="RHEA-COMP:11060"/>
        <dbReference type="Rhea" id="RHEA-COMP:11605"/>
        <dbReference type="ChEBI" id="CHEBI:15378"/>
        <dbReference type="ChEBI" id="CHEBI:30013"/>
        <dbReference type="ChEBI" id="CHEBI:30616"/>
        <dbReference type="ChEBI" id="CHEBI:61977"/>
        <dbReference type="ChEBI" id="CHEBI:456216"/>
        <dbReference type="EC" id="2.7.11.1"/>
    </reaction>
</comment>
<comment type="similarity">
    <text evidence="16">Belongs to the protein kinase superfamily. CMGC Ser/Thr protein kinase family. HIPK subfamily.</text>
</comment>
<dbReference type="GO" id="GO:0004674">
    <property type="term" value="F:protein serine/threonine kinase activity"/>
    <property type="evidence" value="ECO:0007669"/>
    <property type="project" value="UniProtKB-KW"/>
</dbReference>
<keyword evidence="11" id="KW-0805">Transcription regulation</keyword>
<dbReference type="GO" id="GO:0005737">
    <property type="term" value="C:cytoplasm"/>
    <property type="evidence" value="ECO:0007669"/>
    <property type="project" value="UniProtKB-ARBA"/>
</dbReference>
<dbReference type="Proteomes" id="UP001152320">
    <property type="component" value="Chromosome 19"/>
</dbReference>
<keyword evidence="5" id="KW-0597">Phosphoprotein</keyword>
<dbReference type="InterPro" id="IPR050494">
    <property type="entry name" value="Ser_Thr_dual-spec_kinase"/>
</dbReference>
<evidence type="ECO:0000256" key="14">
    <source>
        <dbReference type="ARBA" id="ARBA00047899"/>
    </source>
</evidence>
<comment type="caution">
    <text evidence="20">The sequence shown here is derived from an EMBL/GenBank/DDBJ whole genome shotgun (WGS) entry which is preliminary data.</text>
</comment>
<evidence type="ECO:0000256" key="16">
    <source>
        <dbReference type="ARBA" id="ARBA00061380"/>
    </source>
</evidence>
<keyword evidence="21" id="KW-1185">Reference proteome</keyword>
<evidence type="ECO:0000256" key="18">
    <source>
        <dbReference type="SAM" id="MobiDB-lite"/>
    </source>
</evidence>
<evidence type="ECO:0000256" key="8">
    <source>
        <dbReference type="ARBA" id="ARBA00022777"/>
    </source>
</evidence>
<evidence type="ECO:0000256" key="7">
    <source>
        <dbReference type="ARBA" id="ARBA00022741"/>
    </source>
</evidence>
<organism evidence="20 21">
    <name type="scientific">Holothuria leucospilota</name>
    <name type="common">Black long sea cucumber</name>
    <name type="synonym">Mertensiothuria leucospilota</name>
    <dbReference type="NCBI Taxonomy" id="206669"/>
    <lineage>
        <taxon>Eukaryota</taxon>
        <taxon>Metazoa</taxon>
        <taxon>Echinodermata</taxon>
        <taxon>Eleutherozoa</taxon>
        <taxon>Echinozoa</taxon>
        <taxon>Holothuroidea</taxon>
        <taxon>Aspidochirotacea</taxon>
        <taxon>Aspidochirotida</taxon>
        <taxon>Holothuriidae</taxon>
        <taxon>Holothuria</taxon>
    </lineage>
</organism>
<feature type="region of interest" description="Disordered" evidence="18">
    <location>
        <begin position="813"/>
        <end position="878"/>
    </location>
</feature>
<feature type="binding site" evidence="17">
    <location>
        <position position="175"/>
    </location>
    <ligand>
        <name>ATP</name>
        <dbReference type="ChEBI" id="CHEBI:30616"/>
    </ligand>
</feature>
<feature type="compositionally biased region" description="Low complexity" evidence="18">
    <location>
        <begin position="948"/>
        <end position="958"/>
    </location>
</feature>
<evidence type="ECO:0000259" key="19">
    <source>
        <dbReference type="PROSITE" id="PS50011"/>
    </source>
</evidence>
<keyword evidence="7 17" id="KW-0547">Nucleotide-binding</keyword>
<feature type="compositionally biased region" description="Polar residues" evidence="18">
    <location>
        <begin position="1126"/>
        <end position="1151"/>
    </location>
</feature>
<name>A0A9Q1BFM4_HOLLE</name>
<comment type="catalytic activity">
    <reaction evidence="15">
        <text>L-seryl-[protein] + ATP = O-phospho-L-seryl-[protein] + ADP + H(+)</text>
        <dbReference type="Rhea" id="RHEA:17989"/>
        <dbReference type="Rhea" id="RHEA-COMP:9863"/>
        <dbReference type="Rhea" id="RHEA-COMP:11604"/>
        <dbReference type="ChEBI" id="CHEBI:15378"/>
        <dbReference type="ChEBI" id="CHEBI:29999"/>
        <dbReference type="ChEBI" id="CHEBI:30616"/>
        <dbReference type="ChEBI" id="CHEBI:83421"/>
        <dbReference type="ChEBI" id="CHEBI:456216"/>
        <dbReference type="EC" id="2.7.11.1"/>
    </reaction>
</comment>
<evidence type="ECO:0000256" key="1">
    <source>
        <dbReference type="ARBA" id="ARBA00004123"/>
    </source>
</evidence>
<keyword evidence="10" id="KW-0832">Ubl conjugation</keyword>
<dbReference type="Pfam" id="PF00069">
    <property type="entry name" value="Pkinase"/>
    <property type="match status" value="1"/>
</dbReference>
<feature type="region of interest" description="Disordered" evidence="18">
    <location>
        <begin position="948"/>
        <end position="988"/>
    </location>
</feature>
<evidence type="ECO:0000256" key="9">
    <source>
        <dbReference type="ARBA" id="ARBA00022840"/>
    </source>
</evidence>
<keyword evidence="12" id="KW-0804">Transcription</keyword>
<evidence type="ECO:0000256" key="3">
    <source>
        <dbReference type="ARBA" id="ARBA00022499"/>
    </source>
</evidence>
<dbReference type="FunFam" id="1.10.510.10:FF:000029">
    <property type="entry name" value="Homeodomain-interacting protein kinase 2 isoform 1"/>
    <property type="match status" value="1"/>
</dbReference>
<feature type="region of interest" description="Disordered" evidence="18">
    <location>
        <begin position="71"/>
        <end position="128"/>
    </location>
</feature>
<dbReference type="CDD" id="cd14211">
    <property type="entry name" value="STKc_HIPK"/>
    <property type="match status" value="1"/>
</dbReference>
<keyword evidence="8 20" id="KW-0418">Kinase</keyword>
<evidence type="ECO:0000256" key="13">
    <source>
        <dbReference type="ARBA" id="ARBA00023242"/>
    </source>
</evidence>
<keyword evidence="9 17" id="KW-0067">ATP-binding</keyword>
<feature type="compositionally biased region" description="Polar residues" evidence="18">
    <location>
        <begin position="813"/>
        <end position="828"/>
    </location>
</feature>
<evidence type="ECO:0000256" key="15">
    <source>
        <dbReference type="ARBA" id="ARBA00048679"/>
    </source>
</evidence>
<gene>
    <name evidence="20" type="ORF">HOLleu_36369</name>
</gene>
<dbReference type="GO" id="GO:0003677">
    <property type="term" value="F:DNA binding"/>
    <property type="evidence" value="ECO:0007669"/>
    <property type="project" value="UniProtKB-KW"/>
</dbReference>
<dbReference type="InterPro" id="IPR000719">
    <property type="entry name" value="Prot_kinase_dom"/>
</dbReference>
<dbReference type="EMBL" id="JAIZAY010000019">
    <property type="protein sequence ID" value="KAJ8023823.1"/>
    <property type="molecule type" value="Genomic_DNA"/>
</dbReference>
<dbReference type="FunFam" id="3.30.200.20:FF:000022">
    <property type="entry name" value="Homeodomain-interacting protein kinase 2 isoform 1"/>
    <property type="match status" value="1"/>
</dbReference>
<evidence type="ECO:0000313" key="20">
    <source>
        <dbReference type="EMBL" id="KAJ8023823.1"/>
    </source>
</evidence>
<feature type="compositionally biased region" description="Polar residues" evidence="18">
    <location>
        <begin position="85"/>
        <end position="102"/>
    </location>
</feature>
<evidence type="ECO:0000256" key="6">
    <source>
        <dbReference type="ARBA" id="ARBA00022679"/>
    </source>
</evidence>
<comment type="subcellular location">
    <subcellularLocation>
        <location evidence="1">Nucleus</location>
    </subcellularLocation>
</comment>
<keyword evidence="3" id="KW-1017">Isopeptide bond</keyword>
<dbReference type="PANTHER" id="PTHR24058:SF17">
    <property type="entry name" value="HOMEODOMAIN INTERACTING PROTEIN KINASE, ISOFORM D"/>
    <property type="match status" value="1"/>
</dbReference>
<keyword evidence="13" id="KW-0539">Nucleus</keyword>